<protein>
    <recommendedName>
        <fullName evidence="1">HTH cro/C1-type domain-containing protein</fullName>
    </recommendedName>
</protein>
<dbReference type="PROSITE" id="PS50943">
    <property type="entry name" value="HTH_CROC1"/>
    <property type="match status" value="1"/>
</dbReference>
<dbReference type="Proteomes" id="UP000271531">
    <property type="component" value="Unassembled WGS sequence"/>
</dbReference>
<comment type="caution">
    <text evidence="2">The sequence shown here is derived from an EMBL/GenBank/DDBJ whole genome shotgun (WGS) entry which is preliminary data.</text>
</comment>
<dbReference type="SUPFAM" id="SSF47413">
    <property type="entry name" value="lambda repressor-like DNA-binding domains"/>
    <property type="match status" value="1"/>
</dbReference>
<organism evidence="2 3">
    <name type="scientific">Pseudomonas amygdali pv. tabaci</name>
    <name type="common">Pseudomonas syringae pv. tabaci</name>
    <dbReference type="NCBI Taxonomy" id="322"/>
    <lineage>
        <taxon>Bacteria</taxon>
        <taxon>Pseudomonadati</taxon>
        <taxon>Pseudomonadota</taxon>
        <taxon>Gammaproteobacteria</taxon>
        <taxon>Pseudomonadales</taxon>
        <taxon>Pseudomonadaceae</taxon>
        <taxon>Pseudomonas</taxon>
        <taxon>Pseudomonas amygdali</taxon>
    </lineage>
</organism>
<dbReference type="AlphaFoldDB" id="A0A3M6GD08"/>
<dbReference type="InterPro" id="IPR001387">
    <property type="entry name" value="Cro/C1-type_HTH"/>
</dbReference>
<dbReference type="RefSeq" id="WP_117140576.1">
    <property type="nucleotide sequence ID" value="NZ_QPCR01000027.1"/>
</dbReference>
<dbReference type="EMBL" id="RBVA01000785">
    <property type="protein sequence ID" value="RMV90592.1"/>
    <property type="molecule type" value="Genomic_DNA"/>
</dbReference>
<accession>A0A3M6GD08</accession>
<dbReference type="GO" id="GO:0003677">
    <property type="term" value="F:DNA binding"/>
    <property type="evidence" value="ECO:0007669"/>
    <property type="project" value="InterPro"/>
</dbReference>
<reference evidence="2 3" key="1">
    <citation type="submission" date="2018-08" db="EMBL/GenBank/DDBJ databases">
        <title>Recombination of ecologically and evolutionarily significant loci maintains genetic cohesion in the Pseudomonas syringae species complex.</title>
        <authorList>
            <person name="Dillon M."/>
            <person name="Thakur S."/>
            <person name="Almeida R.N.D."/>
            <person name="Weir B.S."/>
            <person name="Guttman D.S."/>
        </authorList>
    </citation>
    <scope>NUCLEOTIDE SEQUENCE [LARGE SCALE GENOMIC DNA]</scope>
    <source>
        <strain evidence="2 3">ICMP 4525</strain>
    </source>
</reference>
<dbReference type="CDD" id="cd00093">
    <property type="entry name" value="HTH_XRE"/>
    <property type="match status" value="1"/>
</dbReference>
<evidence type="ECO:0000259" key="1">
    <source>
        <dbReference type="PROSITE" id="PS50943"/>
    </source>
</evidence>
<dbReference type="Gene3D" id="1.10.260.40">
    <property type="entry name" value="lambda repressor-like DNA-binding domains"/>
    <property type="match status" value="1"/>
</dbReference>
<sequence length="164" mass="18074">MPLKTEIAATLRAIRQQRELSYDNLGDAAFRTTLSLLERGKSGVSIAKLTELAEALDFDPVAFITLCVALQRGESFENTLSSAQVELQRFAAAGGVELLHQQMDGKNLVKRSPGQPLRIQNLQAVQTLKAQGKTQAEASRELGLSHSTVQRYWHSEPHAPLPRK</sequence>
<gene>
    <name evidence="2" type="ORF">ALP03_200161</name>
</gene>
<dbReference type="Pfam" id="PF13560">
    <property type="entry name" value="HTH_31"/>
    <property type="match status" value="1"/>
</dbReference>
<proteinExistence type="predicted"/>
<evidence type="ECO:0000313" key="2">
    <source>
        <dbReference type="EMBL" id="RMV90592.1"/>
    </source>
</evidence>
<evidence type="ECO:0000313" key="3">
    <source>
        <dbReference type="Proteomes" id="UP000271531"/>
    </source>
</evidence>
<feature type="domain" description="HTH cro/C1-type" evidence="1">
    <location>
        <begin position="11"/>
        <end position="63"/>
    </location>
</feature>
<dbReference type="InterPro" id="IPR010982">
    <property type="entry name" value="Lambda_DNA-bd_dom_sf"/>
</dbReference>
<dbReference type="SMART" id="SM00530">
    <property type="entry name" value="HTH_XRE"/>
    <property type="match status" value="1"/>
</dbReference>
<name>A0A3M6GD08_PSEAJ</name>